<comment type="caution">
    <text evidence="1">The sequence shown here is derived from an EMBL/GenBank/DDBJ whole genome shotgun (WGS) entry which is preliminary data.</text>
</comment>
<evidence type="ECO:0000313" key="1">
    <source>
        <dbReference type="EMBL" id="TVU81527.1"/>
    </source>
</evidence>
<protein>
    <submittedName>
        <fullName evidence="1">Uncharacterized protein</fullName>
    </submittedName>
</protein>
<organism evidence="1 2">
    <name type="scientific">Corynebacterium aurimucosum</name>
    <dbReference type="NCBI Taxonomy" id="169292"/>
    <lineage>
        <taxon>Bacteria</taxon>
        <taxon>Bacillati</taxon>
        <taxon>Actinomycetota</taxon>
        <taxon>Actinomycetes</taxon>
        <taxon>Mycobacteriales</taxon>
        <taxon>Corynebacteriaceae</taxon>
        <taxon>Corynebacterium</taxon>
    </lineage>
</organism>
<name>A0A2I1MV36_9CORY</name>
<dbReference type="EMBL" id="VMTX01000017">
    <property type="protein sequence ID" value="TVU81527.1"/>
    <property type="molecule type" value="Genomic_DNA"/>
</dbReference>
<reference evidence="1 2" key="1">
    <citation type="submission" date="2019-07" db="EMBL/GenBank/DDBJ databases">
        <title>Draft genome of C. aurimucosum strain 15-4290.</title>
        <authorList>
            <person name="Pacheco L.G.C."/>
            <person name="Aguiar E.R.G.R."/>
            <person name="Navas J."/>
            <person name="Santos C.S."/>
            <person name="Rocha D.J.P.G."/>
        </authorList>
    </citation>
    <scope>NUCLEOTIDE SEQUENCE [LARGE SCALE GENOMIC DNA]</scope>
    <source>
        <strain evidence="1 2">15-4290</strain>
    </source>
</reference>
<dbReference type="AlphaFoldDB" id="A0A2I1MV36"/>
<accession>A0A2I1MV36</accession>
<dbReference type="RefSeq" id="WP_011117479.1">
    <property type="nucleotide sequence ID" value="NZ_JAHLMD010000030.1"/>
</dbReference>
<gene>
    <name evidence="1" type="ORF">FQN05_10985</name>
</gene>
<sequence length="87" mass="9635">MYTTITLAALAVLFVLIIQTIRRERPEDRMYYAALGGSISAAMILVPSFLFTQAGLSRELAALLISFGLLALWITIFGLRLNARTSR</sequence>
<dbReference type="Proteomes" id="UP000320648">
    <property type="component" value="Unassembled WGS sequence"/>
</dbReference>
<evidence type="ECO:0000313" key="2">
    <source>
        <dbReference type="Proteomes" id="UP000320648"/>
    </source>
</evidence>
<proteinExistence type="predicted"/>